<sequence>MAEAPDGDRIVHREFDTDRDDPAIAVAEAVADLRGADTSDLSTMYDQVDHMIDHLFSTPPARDAQVQVEFTFEGYRITVDQDGSARFLAVG</sequence>
<dbReference type="Proteomes" id="UP000011626">
    <property type="component" value="Unassembled WGS sequence"/>
</dbReference>
<dbReference type="AlphaFoldDB" id="M0CBA1"/>
<accession>M0CBA1</accession>
<dbReference type="EMBL" id="AOIU01000048">
    <property type="protein sequence ID" value="ELZ19918.1"/>
    <property type="molecule type" value="Genomic_DNA"/>
</dbReference>
<feature type="domain" description="Halobacterial output" evidence="1">
    <location>
        <begin position="19"/>
        <end position="85"/>
    </location>
</feature>
<name>M0CBA1_9EURY</name>
<dbReference type="Pfam" id="PF18545">
    <property type="entry name" value="HalOD1"/>
    <property type="match status" value="1"/>
</dbReference>
<reference evidence="2 3" key="1">
    <citation type="journal article" date="2014" name="PLoS Genet.">
        <title>Phylogenetically driven sequencing of extremely halophilic archaea reveals strategies for static and dynamic osmo-response.</title>
        <authorList>
            <person name="Becker E.A."/>
            <person name="Seitzer P.M."/>
            <person name="Tritt A."/>
            <person name="Larsen D."/>
            <person name="Krusor M."/>
            <person name="Yao A.I."/>
            <person name="Wu D."/>
            <person name="Madern D."/>
            <person name="Eisen J.A."/>
            <person name="Darling A.E."/>
            <person name="Facciotti M.T."/>
        </authorList>
    </citation>
    <scope>NUCLEOTIDE SEQUENCE [LARGE SCALE GENOMIC DNA]</scope>
    <source>
        <strain evidence="2 3">2-9-1</strain>
    </source>
</reference>
<comment type="caution">
    <text evidence="2">The sequence shown here is derived from an EMBL/GenBank/DDBJ whole genome shotgun (WGS) entry which is preliminary data.</text>
</comment>
<dbReference type="eggNOG" id="arCOG08928">
    <property type="taxonomic scope" value="Archaea"/>
</dbReference>
<keyword evidence="3" id="KW-1185">Reference proteome</keyword>
<dbReference type="OrthoDB" id="199137at2157"/>
<evidence type="ECO:0000313" key="3">
    <source>
        <dbReference type="Proteomes" id="UP000011626"/>
    </source>
</evidence>
<protein>
    <recommendedName>
        <fullName evidence="1">Halobacterial output domain-containing protein</fullName>
    </recommendedName>
</protein>
<dbReference type="InterPro" id="IPR040624">
    <property type="entry name" value="HalOD1"/>
</dbReference>
<gene>
    <name evidence="2" type="ORF">C475_21509</name>
</gene>
<organism evidence="2 3">
    <name type="scientific">Halosimplex carlsbadense 2-9-1</name>
    <dbReference type="NCBI Taxonomy" id="797114"/>
    <lineage>
        <taxon>Archaea</taxon>
        <taxon>Methanobacteriati</taxon>
        <taxon>Methanobacteriota</taxon>
        <taxon>Stenosarchaea group</taxon>
        <taxon>Halobacteria</taxon>
        <taxon>Halobacteriales</taxon>
        <taxon>Haloarculaceae</taxon>
        <taxon>Halosimplex</taxon>
    </lineage>
</organism>
<evidence type="ECO:0000259" key="1">
    <source>
        <dbReference type="Pfam" id="PF18545"/>
    </source>
</evidence>
<dbReference type="STRING" id="797114.C475_21509"/>
<proteinExistence type="predicted"/>
<evidence type="ECO:0000313" key="2">
    <source>
        <dbReference type="EMBL" id="ELZ19918.1"/>
    </source>
</evidence>
<dbReference type="RefSeq" id="WP_006885965.1">
    <property type="nucleotide sequence ID" value="NZ_AOIU01000048.1"/>
</dbReference>